<feature type="transmembrane region" description="Helical" evidence="10">
    <location>
        <begin position="300"/>
        <end position="327"/>
    </location>
</feature>
<dbReference type="GO" id="GO:0015385">
    <property type="term" value="F:sodium:proton antiporter activity"/>
    <property type="evidence" value="ECO:0007669"/>
    <property type="project" value="InterPro"/>
</dbReference>
<evidence type="ECO:0000259" key="11">
    <source>
        <dbReference type="Pfam" id="PF00999"/>
    </source>
</evidence>
<evidence type="ECO:0000313" key="12">
    <source>
        <dbReference type="EMBL" id="TQL42081.1"/>
    </source>
</evidence>
<dbReference type="RefSeq" id="WP_141885585.1">
    <property type="nucleotide sequence ID" value="NZ_BAAAUY010000023.1"/>
</dbReference>
<evidence type="ECO:0000256" key="9">
    <source>
        <dbReference type="ARBA" id="ARBA00023201"/>
    </source>
</evidence>
<evidence type="ECO:0000256" key="7">
    <source>
        <dbReference type="ARBA" id="ARBA00023065"/>
    </source>
</evidence>
<sequence length="578" mass="61945">MELALVAVAAVVVLVGVSLVSGRIGIAAPLVLVVVGIGIGYLPGVPLIEIDPEIILLGVLPPLLYSAAMNVPFVDFRRNLRPVAGLSVLLVLISALLVGWLLHLAVPALPFPAAVALGAVISPPDAVAATSIGKRLGLPDRIVSILEGESLVNDATSLVLLRTALAAVSGSFVFWEAAGTFVFSVIAAIAVGLIMGVITVWIRARLNNPVHDTLVSFVVPFVAFIPAEVIGASGVLSVVVTGLYTGYHAVRRFSAIARTNERLNWRTVQFILENGVFLIMGLQLHVLVNEVTDSQFHLGHVALIAGALVLLLIVTRALFVVPLVWLMRGEPRRRQAKGDELARLEARLAKNGRANDERAQRRLKLAKDRAKADLDHELEQQLGWRDGVVLTWSAMRGVVTLAAAQSISTDVPYRPQIILIAFLVAVATLLLHGLTLPAVIRWLWPRGVKSGTDDTEVLALSHDLVDAGLDAIDDELTVESEDPNRQLTPDTVVQRAKISTKAALGPLALRFHETGAIQTQAAETPAEAYLRLTRIALEAQRATLIEERAIGRYSSQALSAAGLALDAQEARLSPFTEE</sequence>
<feature type="transmembrane region" description="Helical" evidence="10">
    <location>
        <begin position="155"/>
        <end position="174"/>
    </location>
</feature>
<dbReference type="STRING" id="55969.SD72_04690"/>
<comment type="caution">
    <text evidence="12">The sequence shown here is derived from an EMBL/GenBank/DDBJ whole genome shotgun (WGS) entry which is preliminary data.</text>
</comment>
<evidence type="ECO:0000256" key="1">
    <source>
        <dbReference type="ARBA" id="ARBA00004651"/>
    </source>
</evidence>
<dbReference type="Pfam" id="PF00999">
    <property type="entry name" value="Na_H_Exchanger"/>
    <property type="match status" value="1"/>
</dbReference>
<dbReference type="PANTHER" id="PTHR10110">
    <property type="entry name" value="SODIUM/HYDROGEN EXCHANGER"/>
    <property type="match status" value="1"/>
</dbReference>
<keyword evidence="5 10" id="KW-1133">Transmembrane helix</keyword>
<dbReference type="OrthoDB" id="57886at2"/>
<feature type="transmembrane region" description="Helical" evidence="10">
    <location>
        <begin position="214"/>
        <end position="247"/>
    </location>
</feature>
<evidence type="ECO:0000313" key="13">
    <source>
        <dbReference type="Proteomes" id="UP000319094"/>
    </source>
</evidence>
<keyword evidence="8 10" id="KW-0472">Membrane</keyword>
<keyword evidence="3" id="KW-1003">Cell membrane</keyword>
<gene>
    <name evidence="12" type="ORF">FB468_0061</name>
</gene>
<evidence type="ECO:0000256" key="8">
    <source>
        <dbReference type="ARBA" id="ARBA00023136"/>
    </source>
</evidence>
<keyword evidence="9" id="KW-0739">Sodium transport</keyword>
<keyword evidence="6" id="KW-0915">Sodium</keyword>
<dbReference type="Gene3D" id="6.10.140.1330">
    <property type="match status" value="1"/>
</dbReference>
<dbReference type="GO" id="GO:0005886">
    <property type="term" value="C:plasma membrane"/>
    <property type="evidence" value="ECO:0007669"/>
    <property type="project" value="UniProtKB-SubCell"/>
</dbReference>
<evidence type="ECO:0000256" key="3">
    <source>
        <dbReference type="ARBA" id="ARBA00022475"/>
    </source>
</evidence>
<name>A0A542Y1W9_9MICO</name>
<organism evidence="12 13">
    <name type="scientific">Leucobacter komagatae</name>
    <dbReference type="NCBI Taxonomy" id="55969"/>
    <lineage>
        <taxon>Bacteria</taxon>
        <taxon>Bacillati</taxon>
        <taxon>Actinomycetota</taxon>
        <taxon>Actinomycetes</taxon>
        <taxon>Micrococcales</taxon>
        <taxon>Microbacteriaceae</taxon>
        <taxon>Leucobacter</taxon>
    </lineage>
</organism>
<dbReference type="InterPro" id="IPR018422">
    <property type="entry name" value="Cation/H_exchanger_CPA1"/>
</dbReference>
<keyword evidence="2" id="KW-0813">Transport</keyword>
<feature type="transmembrane region" description="Helical" evidence="10">
    <location>
        <begin position="181"/>
        <end position="202"/>
    </location>
</feature>
<evidence type="ECO:0000256" key="6">
    <source>
        <dbReference type="ARBA" id="ARBA00023053"/>
    </source>
</evidence>
<protein>
    <submittedName>
        <fullName evidence="12">Sodium/proton antiporter (CPA1 family)</fullName>
    </submittedName>
</protein>
<evidence type="ECO:0000256" key="4">
    <source>
        <dbReference type="ARBA" id="ARBA00022692"/>
    </source>
</evidence>
<dbReference type="InterPro" id="IPR006153">
    <property type="entry name" value="Cation/H_exchanger_TM"/>
</dbReference>
<feature type="transmembrane region" description="Helical" evidence="10">
    <location>
        <begin position="268"/>
        <end position="288"/>
    </location>
</feature>
<feature type="domain" description="Cation/H+ exchanger transmembrane" evidence="11">
    <location>
        <begin position="12"/>
        <end position="442"/>
    </location>
</feature>
<reference evidence="12 13" key="1">
    <citation type="submission" date="2019-06" db="EMBL/GenBank/DDBJ databases">
        <title>Sequencing the genomes of 1000 actinobacteria strains.</title>
        <authorList>
            <person name="Klenk H.-P."/>
        </authorList>
    </citation>
    <scope>NUCLEOTIDE SEQUENCE [LARGE SCALE GENOMIC DNA]</scope>
    <source>
        <strain evidence="12 13">DSM 8803</strain>
    </source>
</reference>
<evidence type="ECO:0000256" key="10">
    <source>
        <dbReference type="SAM" id="Phobius"/>
    </source>
</evidence>
<evidence type="ECO:0000256" key="2">
    <source>
        <dbReference type="ARBA" id="ARBA00022448"/>
    </source>
</evidence>
<comment type="subcellular location">
    <subcellularLocation>
        <location evidence="1">Cell membrane</location>
        <topology evidence="1">Multi-pass membrane protein</topology>
    </subcellularLocation>
</comment>
<feature type="transmembrane region" description="Helical" evidence="10">
    <location>
        <begin position="83"/>
        <end position="102"/>
    </location>
</feature>
<dbReference type="GO" id="GO:0098719">
    <property type="term" value="P:sodium ion import across plasma membrane"/>
    <property type="evidence" value="ECO:0007669"/>
    <property type="project" value="TreeGrafter"/>
</dbReference>
<keyword evidence="13" id="KW-1185">Reference proteome</keyword>
<accession>A0A542Y1W9</accession>
<dbReference type="PANTHER" id="PTHR10110:SF86">
    <property type="entry name" value="SODIUM_HYDROGEN EXCHANGER 7"/>
    <property type="match status" value="1"/>
</dbReference>
<feature type="transmembrane region" description="Helical" evidence="10">
    <location>
        <begin position="417"/>
        <end position="444"/>
    </location>
</feature>
<dbReference type="GO" id="GO:0051453">
    <property type="term" value="P:regulation of intracellular pH"/>
    <property type="evidence" value="ECO:0007669"/>
    <property type="project" value="TreeGrafter"/>
</dbReference>
<proteinExistence type="predicted"/>
<dbReference type="EMBL" id="VFON01000001">
    <property type="protein sequence ID" value="TQL42081.1"/>
    <property type="molecule type" value="Genomic_DNA"/>
</dbReference>
<keyword evidence="7" id="KW-0406">Ion transport</keyword>
<keyword evidence="4 10" id="KW-0812">Transmembrane</keyword>
<feature type="transmembrane region" description="Helical" evidence="10">
    <location>
        <begin position="54"/>
        <end position="71"/>
    </location>
</feature>
<dbReference type="GO" id="GO:0015386">
    <property type="term" value="F:potassium:proton antiporter activity"/>
    <property type="evidence" value="ECO:0007669"/>
    <property type="project" value="TreeGrafter"/>
</dbReference>
<evidence type="ECO:0000256" key="5">
    <source>
        <dbReference type="ARBA" id="ARBA00022989"/>
    </source>
</evidence>
<dbReference type="Proteomes" id="UP000319094">
    <property type="component" value="Unassembled WGS sequence"/>
</dbReference>
<dbReference type="AlphaFoldDB" id="A0A542Y1W9"/>